<feature type="transmembrane region" description="Helical" evidence="1">
    <location>
        <begin position="50"/>
        <end position="72"/>
    </location>
</feature>
<organism evidence="2 3">
    <name type="scientific">Candidatus Desulfosporosinus infrequens</name>
    <dbReference type="NCBI Taxonomy" id="2043169"/>
    <lineage>
        <taxon>Bacteria</taxon>
        <taxon>Bacillati</taxon>
        <taxon>Bacillota</taxon>
        <taxon>Clostridia</taxon>
        <taxon>Eubacteriales</taxon>
        <taxon>Desulfitobacteriaceae</taxon>
        <taxon>Desulfosporosinus</taxon>
    </lineage>
</organism>
<evidence type="ECO:0000313" key="3">
    <source>
        <dbReference type="Proteomes" id="UP000238916"/>
    </source>
</evidence>
<evidence type="ECO:0000313" key="2">
    <source>
        <dbReference type="EMBL" id="SPF54094.1"/>
    </source>
</evidence>
<accession>A0A2U3LQJ4</accession>
<keyword evidence="1" id="KW-1133">Transmembrane helix</keyword>
<evidence type="ECO:0000256" key="1">
    <source>
        <dbReference type="SAM" id="Phobius"/>
    </source>
</evidence>
<reference evidence="3" key="1">
    <citation type="submission" date="2018-02" db="EMBL/GenBank/DDBJ databases">
        <authorList>
            <person name="Hausmann B."/>
        </authorList>
    </citation>
    <scope>NUCLEOTIDE SEQUENCE [LARGE SCALE GENOMIC DNA]</scope>
    <source>
        <strain evidence="3">Peat soil MAG SbF1</strain>
    </source>
</reference>
<name>A0A2U3LQJ4_9FIRM</name>
<dbReference type="EMBL" id="OMOF01000707">
    <property type="protein sequence ID" value="SPF54094.1"/>
    <property type="molecule type" value="Genomic_DNA"/>
</dbReference>
<protein>
    <submittedName>
        <fullName evidence="2">Uncharacterized protein</fullName>
    </submittedName>
</protein>
<sequence length="150" mass="17490">MFKIIVLWRSILKAIIEISGSKLVWQRLGLDLVYFHIIDQPISKPYFVEVFLYIDTILLIIVLVIFLVKLLIHAASLTEGDISGKSQYEESNSFFGQFFERHKRSSKRFLLLISLQLLSGELLLVIAFSCILATWFLLSFWYKDHCEKSL</sequence>
<gene>
    <name evidence="2" type="ORF">SBF1_7350006</name>
</gene>
<keyword evidence="1" id="KW-0472">Membrane</keyword>
<feature type="transmembrane region" description="Helical" evidence="1">
    <location>
        <begin position="109"/>
        <end position="142"/>
    </location>
</feature>
<keyword evidence="1" id="KW-0812">Transmembrane</keyword>
<dbReference type="Proteomes" id="UP000238916">
    <property type="component" value="Unassembled WGS sequence"/>
</dbReference>
<proteinExistence type="predicted"/>
<dbReference type="AlphaFoldDB" id="A0A2U3LQJ4"/>